<evidence type="ECO:0000313" key="1">
    <source>
        <dbReference type="EMBL" id="MBN3967985.1"/>
    </source>
</evidence>
<reference evidence="1 2" key="1">
    <citation type="journal article" date="2021" name="Int. J. Syst. Evol. Microbiol.">
        <title>Pseudomonas piscium sp. nov., Pseudomonas pisciculturae sp. nov., Pseudomonas mucoides sp. nov. and Pseudomonas neuropathica sp. nov. isolated from rainbow trout.</title>
        <authorList>
            <person name="Duman M."/>
            <person name="Mulet M."/>
            <person name="Altun S."/>
            <person name="Saticioglu I.B."/>
            <person name="Gomila M."/>
            <person name="Lalucat J."/>
            <person name="Garcia-Valdes E."/>
        </authorList>
    </citation>
    <scope>NUCLEOTIDE SEQUENCE [LARGE SCALE GENOMIC DNA]</scope>
    <source>
        <strain evidence="1 2">LMG 28632</strain>
    </source>
</reference>
<organism evidence="1 2">
    <name type="scientific">Pseudomonas gregormendelii</name>
    <dbReference type="NCBI Taxonomy" id="1628277"/>
    <lineage>
        <taxon>Bacteria</taxon>
        <taxon>Pseudomonadati</taxon>
        <taxon>Pseudomonadota</taxon>
        <taxon>Gammaproteobacteria</taxon>
        <taxon>Pseudomonadales</taxon>
        <taxon>Pseudomonadaceae</taxon>
        <taxon>Pseudomonas</taxon>
    </lineage>
</organism>
<dbReference type="Proteomes" id="UP000772591">
    <property type="component" value="Unassembled WGS sequence"/>
</dbReference>
<accession>A0ABS3ALH1</accession>
<name>A0ABS3ALH1_9PSED</name>
<sequence length="116" mass="12821">MNLDKKFAVAIFNELYEKNFSQYTESLSKPFNTGTDPYAKARNALASLSSDEKADVFAFFKVVMADSASVILGTLDGVHFPDDLDGDFIVTCDGDEIQGDLMDLFIEKAQDNNIYG</sequence>
<protein>
    <submittedName>
        <fullName evidence="1">Uncharacterized protein</fullName>
    </submittedName>
</protein>
<comment type="caution">
    <text evidence="1">The sequence shown here is derived from an EMBL/GenBank/DDBJ whole genome shotgun (WGS) entry which is preliminary data.</text>
</comment>
<dbReference type="RefSeq" id="WP_205893785.1">
    <property type="nucleotide sequence ID" value="NZ_JADEVO010000039.1"/>
</dbReference>
<dbReference type="EMBL" id="JADEVO010000039">
    <property type="protein sequence ID" value="MBN3967985.1"/>
    <property type="molecule type" value="Genomic_DNA"/>
</dbReference>
<keyword evidence="2" id="KW-1185">Reference proteome</keyword>
<evidence type="ECO:0000313" key="2">
    <source>
        <dbReference type="Proteomes" id="UP000772591"/>
    </source>
</evidence>
<proteinExistence type="predicted"/>
<gene>
    <name evidence="1" type="ORF">IMW75_22240</name>
</gene>